<dbReference type="Gene3D" id="3.40.50.1000">
    <property type="entry name" value="HAD superfamily/HAD-like"/>
    <property type="match status" value="1"/>
</dbReference>
<feature type="compositionally biased region" description="Basic and acidic residues" evidence="1">
    <location>
        <begin position="870"/>
        <end position="888"/>
    </location>
</feature>
<feature type="compositionally biased region" description="Polar residues" evidence="1">
    <location>
        <begin position="371"/>
        <end position="390"/>
    </location>
</feature>
<organism evidence="3 4">
    <name type="scientific">Pseudocohnilembus persalinus</name>
    <name type="common">Ciliate</name>
    <dbReference type="NCBI Taxonomy" id="266149"/>
    <lineage>
        <taxon>Eukaryota</taxon>
        <taxon>Sar</taxon>
        <taxon>Alveolata</taxon>
        <taxon>Ciliophora</taxon>
        <taxon>Intramacronucleata</taxon>
        <taxon>Oligohymenophorea</taxon>
        <taxon>Scuticociliatia</taxon>
        <taxon>Philasterida</taxon>
        <taxon>Pseudocohnilembidae</taxon>
        <taxon>Pseudocohnilembus</taxon>
    </lineage>
</organism>
<evidence type="ECO:0000259" key="2">
    <source>
        <dbReference type="PROSITE" id="PS50969"/>
    </source>
</evidence>
<dbReference type="InterPro" id="IPR050365">
    <property type="entry name" value="TIM50"/>
</dbReference>
<comment type="caution">
    <text evidence="3">The sequence shown here is derived from an EMBL/GenBank/DDBJ whole genome shotgun (WGS) entry which is preliminary data.</text>
</comment>
<dbReference type="FunFam" id="3.40.50.1000:FF:000093">
    <property type="entry name" value="NLI interacting factor-like phosphatase family protein"/>
    <property type="match status" value="1"/>
</dbReference>
<accession>A0A0V0QI58</accession>
<dbReference type="Pfam" id="PF03031">
    <property type="entry name" value="NIF"/>
    <property type="match status" value="1"/>
</dbReference>
<dbReference type="InterPro" id="IPR004274">
    <property type="entry name" value="FCP1_dom"/>
</dbReference>
<feature type="domain" description="FCP1 homology" evidence="2">
    <location>
        <begin position="18"/>
        <end position="176"/>
    </location>
</feature>
<dbReference type="Proteomes" id="UP000054937">
    <property type="component" value="Unassembled WGS sequence"/>
</dbReference>
<dbReference type="PROSITE" id="PS50969">
    <property type="entry name" value="FCP1"/>
    <property type="match status" value="1"/>
</dbReference>
<dbReference type="AlphaFoldDB" id="A0A0V0QI58"/>
<gene>
    <name evidence="3" type="ORF">PPERSA_07614</name>
</gene>
<evidence type="ECO:0000313" key="3">
    <source>
        <dbReference type="EMBL" id="KRX01969.1"/>
    </source>
</evidence>
<dbReference type="SMART" id="SM00577">
    <property type="entry name" value="CPDc"/>
    <property type="match status" value="1"/>
</dbReference>
<evidence type="ECO:0000313" key="4">
    <source>
        <dbReference type="Proteomes" id="UP000054937"/>
    </source>
</evidence>
<dbReference type="PANTHER" id="PTHR12210">
    <property type="entry name" value="DULLARD PROTEIN PHOSPHATASE"/>
    <property type="match status" value="1"/>
</dbReference>
<dbReference type="InterPro" id="IPR011948">
    <property type="entry name" value="Dullard_phosphatase"/>
</dbReference>
<proteinExistence type="predicted"/>
<name>A0A0V0QI58_PSEPJ</name>
<dbReference type="OMA" id="INTNMEI"/>
<dbReference type="InterPro" id="IPR023214">
    <property type="entry name" value="HAD_sf"/>
</dbReference>
<reference evidence="3 4" key="1">
    <citation type="journal article" date="2015" name="Sci. Rep.">
        <title>Genome of the facultative scuticociliatosis pathogen Pseudocohnilembus persalinus provides insight into its virulence through horizontal gene transfer.</title>
        <authorList>
            <person name="Xiong J."/>
            <person name="Wang G."/>
            <person name="Cheng J."/>
            <person name="Tian M."/>
            <person name="Pan X."/>
            <person name="Warren A."/>
            <person name="Jiang C."/>
            <person name="Yuan D."/>
            <person name="Miao W."/>
        </authorList>
    </citation>
    <scope>NUCLEOTIDE SEQUENCE [LARGE SCALE GENOMIC DNA]</scope>
    <source>
        <strain evidence="3">36N120E</strain>
    </source>
</reference>
<dbReference type="EMBL" id="LDAU01000159">
    <property type="protein sequence ID" value="KRX01969.1"/>
    <property type="molecule type" value="Genomic_DNA"/>
</dbReference>
<dbReference type="SUPFAM" id="SSF56784">
    <property type="entry name" value="HAD-like"/>
    <property type="match status" value="1"/>
</dbReference>
<dbReference type="NCBIfam" id="TIGR02251">
    <property type="entry name" value="HIF-SF_euk"/>
    <property type="match status" value="1"/>
</dbReference>
<dbReference type="InParanoid" id="A0A0V0QI58"/>
<dbReference type="GO" id="GO:0016791">
    <property type="term" value="F:phosphatase activity"/>
    <property type="evidence" value="ECO:0007669"/>
    <property type="project" value="InterPro"/>
</dbReference>
<feature type="region of interest" description="Disordered" evidence="1">
    <location>
        <begin position="363"/>
        <end position="390"/>
    </location>
</feature>
<dbReference type="InterPro" id="IPR036412">
    <property type="entry name" value="HAD-like_sf"/>
</dbReference>
<feature type="region of interest" description="Disordered" evidence="1">
    <location>
        <begin position="855"/>
        <end position="888"/>
    </location>
</feature>
<dbReference type="CDD" id="cd07521">
    <property type="entry name" value="HAD_FCP1-like"/>
    <property type="match status" value="1"/>
</dbReference>
<sequence>MRQKSDIVCQQSDDYNAQQKGKKTLLLDLDETLVHASFEYIPNPDYTLVVVVEGFPYRFHIKVRPYVDEFLEQMSNFYEIMIFTASLKEYADEVLKLFFNQDKISYRLYRQHCKFNGKNYVKDISRVPRNLKDLIIVDNQLNCFAMHPQNGFLIKNFYDDQEDRELIKLIPFLKFLSDVNDIRDIRQWHFQFRQQGSISYISMNNKEQIWNPPVKTQKNIELSGNVTSDEESEQDQNNILKQKEMEENTPFNKLNIEEKDEKVEQNFNLLEQNVVKPSSFNTNEDFINTNMEIQPTTQQNNSPSVERSNIIINSKEDLDQSLDSDLEEEIQNTGINQNKSQIRQIHKKNTNGQFTAIQEVTEYEDQEPRSRGNTGQQTQFCGKSPRNDFSQENLQFDQKTNKEQYPNQIQDEELKKQKEQEQENNYNQYDQLNQKIQDKLNSPKFINSEMIQIQINEHKNLNQNENQNKNKNKSISLSINNNQSSKINNQSSKNNFLKKNTHSLRKSNIEGIYNMEYQNSHLQELMTMKTETVLNEDEIPNHQENQDQFKITNSKNISKQLTSNNNNDNLKNKSSSIKRMNFSKTQSFNTIYLDNKSHFSNSNIQAQHPSNIVQEQTKNIIFMQNQELIRQSTSYNQEMFSINNASMKSSNINQNNQNNLNSIIQSKNIQQSQFNKEDAMRQFKDGVKFAKTQDITGYNSNNNKSEMLNNNNKKGDKQVFKSLQAQQLKTFQKLKTLGQNQQIQDKVNEFFEKSKCVNQLEPDKDWRHILQINSPENDSEDAELEQNFENFEKNLQKNNWVGNNNSNSQNLGLVKQMGQQQNNNDLYQNLNAKNVENDNKFLVVGDSQNIHIKEQQKLSSGKGQLYGQQKQDKQKEQKIKKFDLSIKM</sequence>
<dbReference type="OrthoDB" id="277011at2759"/>
<evidence type="ECO:0000256" key="1">
    <source>
        <dbReference type="SAM" id="MobiDB-lite"/>
    </source>
</evidence>
<keyword evidence="4" id="KW-1185">Reference proteome</keyword>
<protein>
    <submittedName>
        <fullName evidence="3">HAD-like domain</fullName>
    </submittedName>
</protein>